<accession>A0A5C4SH40</accession>
<organism evidence="1 2">
    <name type="scientific">Allotamlana fucoidanivorans</name>
    <dbReference type="NCBI Taxonomy" id="2583814"/>
    <lineage>
        <taxon>Bacteria</taxon>
        <taxon>Pseudomonadati</taxon>
        <taxon>Bacteroidota</taxon>
        <taxon>Flavobacteriia</taxon>
        <taxon>Flavobacteriales</taxon>
        <taxon>Flavobacteriaceae</taxon>
        <taxon>Allotamlana</taxon>
    </lineage>
</organism>
<dbReference type="AlphaFoldDB" id="A0A5C4SH40"/>
<dbReference type="EMBL" id="VDCS01000012">
    <property type="protein sequence ID" value="TNJ42901.1"/>
    <property type="molecule type" value="Genomic_DNA"/>
</dbReference>
<dbReference type="RefSeq" id="WP_139698194.1">
    <property type="nucleotide sequence ID" value="NZ_CP074074.1"/>
</dbReference>
<dbReference type="InterPro" id="IPR013324">
    <property type="entry name" value="RNA_pol_sigma_r3/r4-like"/>
</dbReference>
<name>A0A5C4SH40_9FLAO</name>
<dbReference type="OrthoDB" id="1226308at2"/>
<sequence length="230" mass="27208">MCTIEKLNDRATQTTFNKKVVSNTQHLQAYVKHRLYISERTKTIPKNMYNSHDFIDEAVAKFYEQGYDIDMDNQSIKMKLFKIVNIDLDDLFKKEAFHKNTLSTHIILEEELDSLEEKFTIDEGLDLIMNDELDDISYHQDDKNWQLFLYSDRDNSPGNHVDIDQPTLRKQNNLLGRFYSWLPLKVSDIVDLLVFGKLNFNDIAEIKNIEPKRVERVLNLVFKSFRTHLD</sequence>
<evidence type="ECO:0000313" key="1">
    <source>
        <dbReference type="EMBL" id="TNJ42901.1"/>
    </source>
</evidence>
<reference evidence="1 2" key="1">
    <citation type="submission" date="2019-05" db="EMBL/GenBank/DDBJ databases">
        <title>Tamlana fucoidanivorans sp. nov., isolated from the surface of algae collected from Fujian province in China.</title>
        <authorList>
            <person name="Li J."/>
        </authorList>
    </citation>
    <scope>NUCLEOTIDE SEQUENCE [LARGE SCALE GENOMIC DNA]</scope>
    <source>
        <strain evidence="1 2">CW2-9</strain>
    </source>
</reference>
<comment type="caution">
    <text evidence="1">The sequence shown here is derived from an EMBL/GenBank/DDBJ whole genome shotgun (WGS) entry which is preliminary data.</text>
</comment>
<evidence type="ECO:0000313" key="2">
    <source>
        <dbReference type="Proteomes" id="UP000308713"/>
    </source>
</evidence>
<gene>
    <name evidence="1" type="ORF">FGF67_13000</name>
</gene>
<protein>
    <recommendedName>
        <fullName evidence="3">Sigma-70 family RNA polymerase sigma factor</fullName>
    </recommendedName>
</protein>
<dbReference type="Proteomes" id="UP000308713">
    <property type="component" value="Unassembled WGS sequence"/>
</dbReference>
<evidence type="ECO:0008006" key="3">
    <source>
        <dbReference type="Google" id="ProtNLM"/>
    </source>
</evidence>
<proteinExistence type="predicted"/>
<keyword evidence="2" id="KW-1185">Reference proteome</keyword>
<dbReference type="SUPFAM" id="SSF88659">
    <property type="entry name" value="Sigma3 and sigma4 domains of RNA polymerase sigma factors"/>
    <property type="match status" value="1"/>
</dbReference>